<evidence type="ECO:0000313" key="2">
    <source>
        <dbReference type="Proteomes" id="UP000253208"/>
    </source>
</evidence>
<sequence length="156" mass="18315">MALDYSIQYSILCNRIDELYKVVEFKQKSSLSEEFSQDFQSYLFLLAALDGDISAQEVNIINFILGEPWTGLEIRSYINVNNIYSDEFMTSVPKSFKKIAELEKRIGNTQLTYFIVEFYYDISSISIFTGNDKQDDFSEDYRSLFIEYIRTLEEVK</sequence>
<dbReference type="AlphaFoldDB" id="A0A367G5W5"/>
<gene>
    <name evidence="1" type="ORF">C4886_03885</name>
</gene>
<dbReference type="Proteomes" id="UP000253208">
    <property type="component" value="Unassembled WGS sequence"/>
</dbReference>
<protein>
    <submittedName>
        <fullName evidence="1">Uncharacterized protein</fullName>
    </submittedName>
</protein>
<name>A0A367G5W5_9FIRM</name>
<accession>A0A367G5W5</accession>
<dbReference type="RefSeq" id="WP_114001753.1">
    <property type="nucleotide sequence ID" value="NZ_PSQG01000004.1"/>
</dbReference>
<organism evidence="1 2">
    <name type="scientific">Blautia obeum</name>
    <dbReference type="NCBI Taxonomy" id="40520"/>
    <lineage>
        <taxon>Bacteria</taxon>
        <taxon>Bacillati</taxon>
        <taxon>Bacillota</taxon>
        <taxon>Clostridia</taxon>
        <taxon>Lachnospirales</taxon>
        <taxon>Lachnospiraceae</taxon>
        <taxon>Blautia</taxon>
    </lineage>
</organism>
<reference evidence="1 2" key="1">
    <citation type="submission" date="2018-02" db="EMBL/GenBank/DDBJ databases">
        <title>Complete genome sequencing of Faecalibacterium prausnitzii strains isolated from the human gut.</title>
        <authorList>
            <person name="Fitzgerald B.C."/>
            <person name="Shkoporov A.N."/>
            <person name="Ross P.R."/>
            <person name="Hill C."/>
        </authorList>
    </citation>
    <scope>NUCLEOTIDE SEQUENCE [LARGE SCALE GENOMIC DNA]</scope>
    <source>
        <strain evidence="1 2">APC942/31-1</strain>
    </source>
</reference>
<evidence type="ECO:0000313" key="1">
    <source>
        <dbReference type="EMBL" id="RCH45476.1"/>
    </source>
</evidence>
<proteinExistence type="predicted"/>
<dbReference type="EMBL" id="PSQG01000004">
    <property type="protein sequence ID" value="RCH45476.1"/>
    <property type="molecule type" value="Genomic_DNA"/>
</dbReference>
<comment type="caution">
    <text evidence="1">The sequence shown here is derived from an EMBL/GenBank/DDBJ whole genome shotgun (WGS) entry which is preliminary data.</text>
</comment>